<dbReference type="CDD" id="cd23948">
    <property type="entry name" value="FAD_synthase"/>
    <property type="match status" value="1"/>
</dbReference>
<evidence type="ECO:0000256" key="12">
    <source>
        <dbReference type="ARBA" id="ARBA00049494"/>
    </source>
</evidence>
<keyword evidence="6" id="KW-0548">Nucleotidyltransferase</keyword>
<dbReference type="InterPro" id="IPR014729">
    <property type="entry name" value="Rossmann-like_a/b/a_fold"/>
</dbReference>
<dbReference type="PANTHER" id="PTHR23293:SF9">
    <property type="entry name" value="FAD SYNTHASE"/>
    <property type="match status" value="1"/>
</dbReference>
<evidence type="ECO:0000313" key="15">
    <source>
        <dbReference type="EMBL" id="CEP24468.1"/>
    </source>
</evidence>
<dbReference type="EMBL" id="CDQK01000006">
    <property type="protein sequence ID" value="CEP24468.1"/>
    <property type="molecule type" value="Genomic_DNA"/>
</dbReference>
<dbReference type="PANTHER" id="PTHR23293">
    <property type="entry name" value="FAD SYNTHETASE-RELATED FMN ADENYLYLTRANSFERASE"/>
    <property type="match status" value="1"/>
</dbReference>
<dbReference type="Proteomes" id="UP000038830">
    <property type="component" value="Unassembled WGS sequence"/>
</dbReference>
<keyword evidence="7" id="KW-0547">Nucleotide-binding</keyword>
<comment type="pathway">
    <text evidence="1">Cofactor biosynthesis; FAD biosynthesis; FAD from FMN: step 1/1.</text>
</comment>
<evidence type="ECO:0000256" key="4">
    <source>
        <dbReference type="ARBA" id="ARBA00022643"/>
    </source>
</evidence>
<evidence type="ECO:0000256" key="5">
    <source>
        <dbReference type="ARBA" id="ARBA00022679"/>
    </source>
</evidence>
<feature type="signal peptide" evidence="13">
    <location>
        <begin position="1"/>
        <end position="19"/>
    </location>
</feature>
<comment type="catalytic activity">
    <reaction evidence="12">
        <text>FMN + ATP + H(+) = FAD + diphosphate</text>
        <dbReference type="Rhea" id="RHEA:17237"/>
        <dbReference type="ChEBI" id="CHEBI:15378"/>
        <dbReference type="ChEBI" id="CHEBI:30616"/>
        <dbReference type="ChEBI" id="CHEBI:33019"/>
        <dbReference type="ChEBI" id="CHEBI:57692"/>
        <dbReference type="ChEBI" id="CHEBI:58210"/>
        <dbReference type="EC" id="2.7.7.2"/>
    </reaction>
</comment>
<accession>A0A0H5C8C0</accession>
<evidence type="ECO:0000313" key="16">
    <source>
        <dbReference type="Proteomes" id="UP000038830"/>
    </source>
</evidence>
<keyword evidence="3" id="KW-0285">Flavoprotein</keyword>
<evidence type="ECO:0000256" key="2">
    <source>
        <dbReference type="ARBA" id="ARBA00012393"/>
    </source>
</evidence>
<feature type="chain" id="PRO_5005217390" description="FAD synthase" evidence="13">
    <location>
        <begin position="20"/>
        <end position="300"/>
    </location>
</feature>
<keyword evidence="4" id="KW-0288">FMN</keyword>
<reference evidence="16" key="1">
    <citation type="journal article" date="2015" name="J. Biotechnol.">
        <title>The structure of the Cyberlindnera jadinii genome and its relation to Candida utilis analyzed by the occurrence of single nucleotide polymorphisms.</title>
        <authorList>
            <person name="Rupp O."/>
            <person name="Brinkrolf K."/>
            <person name="Buerth C."/>
            <person name="Kunigo M."/>
            <person name="Schneider J."/>
            <person name="Jaenicke S."/>
            <person name="Goesmann A."/>
            <person name="Puehler A."/>
            <person name="Jaeger K.-E."/>
            <person name="Ernst J.F."/>
        </authorList>
    </citation>
    <scope>NUCLEOTIDE SEQUENCE [LARGE SCALE GENOMIC DNA]</scope>
    <source>
        <strain evidence="16">ATCC 18201 / CBS 1600 / BCRC 20928 / JCM 3617 / NBRC 0987 / NRRL Y-1542</strain>
    </source>
</reference>
<dbReference type="GO" id="GO:0003919">
    <property type="term" value="F:FMN adenylyltransferase activity"/>
    <property type="evidence" value="ECO:0007669"/>
    <property type="project" value="UniProtKB-EC"/>
</dbReference>
<dbReference type="InterPro" id="IPR002500">
    <property type="entry name" value="PAPS_reduct_dom"/>
</dbReference>
<keyword evidence="9" id="KW-0067">ATP-binding</keyword>
<dbReference type="SUPFAM" id="SSF52402">
    <property type="entry name" value="Adenine nucleotide alpha hydrolases-like"/>
    <property type="match status" value="1"/>
</dbReference>
<evidence type="ECO:0000256" key="11">
    <source>
        <dbReference type="ARBA" id="ARBA00031871"/>
    </source>
</evidence>
<evidence type="ECO:0000256" key="9">
    <source>
        <dbReference type="ARBA" id="ARBA00022840"/>
    </source>
</evidence>
<name>A0A0H5C8C0_CYBJN</name>
<proteinExistence type="predicted"/>
<feature type="domain" description="Phosphoadenosine phosphosulphate reductase" evidence="14">
    <location>
        <begin position="73"/>
        <end position="266"/>
    </location>
</feature>
<organism evidence="15 16">
    <name type="scientific">Cyberlindnera jadinii (strain ATCC 18201 / CBS 1600 / BCRC 20928 / JCM 3617 / NBRC 0987 / NRRL Y-1542)</name>
    <name type="common">Torula yeast</name>
    <name type="synonym">Candida utilis</name>
    <dbReference type="NCBI Taxonomy" id="983966"/>
    <lineage>
        <taxon>Eukaryota</taxon>
        <taxon>Fungi</taxon>
        <taxon>Dikarya</taxon>
        <taxon>Ascomycota</taxon>
        <taxon>Saccharomycotina</taxon>
        <taxon>Saccharomycetes</taxon>
        <taxon>Phaffomycetales</taxon>
        <taxon>Phaffomycetaceae</taxon>
        <taxon>Cyberlindnera</taxon>
    </lineage>
</organism>
<dbReference type="GO" id="GO:0006747">
    <property type="term" value="P:FAD biosynthetic process"/>
    <property type="evidence" value="ECO:0007669"/>
    <property type="project" value="TreeGrafter"/>
</dbReference>
<evidence type="ECO:0000256" key="6">
    <source>
        <dbReference type="ARBA" id="ARBA00022695"/>
    </source>
</evidence>
<evidence type="ECO:0000256" key="1">
    <source>
        <dbReference type="ARBA" id="ARBA00004726"/>
    </source>
</evidence>
<gene>
    <name evidence="15" type="primary">FAD1</name>
    <name evidence="15" type="ORF">BN1211_5293</name>
</gene>
<protein>
    <recommendedName>
        <fullName evidence="2">FAD synthase</fullName>
        <ecNumber evidence="2">2.7.7.2</ecNumber>
    </recommendedName>
    <alternativeName>
        <fullName evidence="10">FAD pyrophosphorylase</fullName>
    </alternativeName>
    <alternativeName>
        <fullName evidence="11">FMN adenylyltransferase</fullName>
    </alternativeName>
</protein>
<evidence type="ECO:0000256" key="3">
    <source>
        <dbReference type="ARBA" id="ARBA00022630"/>
    </source>
</evidence>
<dbReference type="Pfam" id="PF01507">
    <property type="entry name" value="PAPS_reduct"/>
    <property type="match status" value="1"/>
</dbReference>
<keyword evidence="8" id="KW-0274">FAD</keyword>
<dbReference type="EC" id="2.7.7.2" evidence="2"/>
<evidence type="ECO:0000256" key="10">
    <source>
        <dbReference type="ARBA" id="ARBA00031145"/>
    </source>
</evidence>
<dbReference type="GO" id="GO:0005524">
    <property type="term" value="F:ATP binding"/>
    <property type="evidence" value="ECO:0007669"/>
    <property type="project" value="UniProtKB-KW"/>
</dbReference>
<evidence type="ECO:0000256" key="7">
    <source>
        <dbReference type="ARBA" id="ARBA00022741"/>
    </source>
</evidence>
<sequence length="300" mass="34860">MYFWTLWLVVLSIWYCSMSSNTGSFASRCEDSFERVRAFLELPETTELVVRTQRRVAESMGIFDEMLDQLDEVSLSYNGGKDCLVMLVIYMALLYKKLSREELDSIDRLNTVLVNYEHYFPELTAFIESSSQTYGLNLEQYNDTMKHGFQRYHFPELTAFIESSSQTYGLNLEQYNDTMKHGFQRYLEQHGNVKAIVVGTRRTDPYGSSLAPFQPTDSGWPSFMRVHPVLNWQYDEIWCFLRLANVPYCSLYDMGYTSLGGVDTTVKNPWLKTDGGEYRPAYELANGDERERDGRLQPSQ</sequence>
<dbReference type="Gene3D" id="3.40.50.620">
    <property type="entry name" value="HUPs"/>
    <property type="match status" value="2"/>
</dbReference>
<dbReference type="AlphaFoldDB" id="A0A0H5C8C0"/>
<keyword evidence="5" id="KW-0808">Transferase</keyword>
<keyword evidence="13" id="KW-0732">Signal</keyword>
<evidence type="ECO:0000259" key="14">
    <source>
        <dbReference type="Pfam" id="PF01507"/>
    </source>
</evidence>
<evidence type="ECO:0000256" key="8">
    <source>
        <dbReference type="ARBA" id="ARBA00022827"/>
    </source>
</evidence>
<evidence type="ECO:0000256" key="13">
    <source>
        <dbReference type="SAM" id="SignalP"/>
    </source>
</evidence>